<dbReference type="AlphaFoldDB" id="A0A6J5G4R9"/>
<evidence type="ECO:0000313" key="2">
    <source>
        <dbReference type="Proteomes" id="UP000494119"/>
    </source>
</evidence>
<dbReference type="Proteomes" id="UP000494119">
    <property type="component" value="Unassembled WGS sequence"/>
</dbReference>
<sequence length="290" mass="31953">MSNIESAALMEGMDNPCTLPDLWQRRTALNHAEMASLYTIVRRALTGYHPFELQALAEDKEELISQFLFSKVFRLETPAAELMSFPAHSAPSNSHAVCSYFRRYLIDCLRSASHRRNVSIDENEVLAELDQRSAMHADPVSAALFQYGLDEDSVRASAVRFIGSLDEAARLLLAGTLGWLSAEKGGLAQIAASYGIASYHHRARKLGVTVRRGAMPADFARTGIGRWIEETLGIEIAVENRIALLAVLGILAEQSQLAQSAPRARHEQGACVASEPAPHCVQHRDHELHE</sequence>
<keyword evidence="2" id="KW-1185">Reference proteome</keyword>
<gene>
    <name evidence="1" type="ORF">LMG28688_03334</name>
</gene>
<organism evidence="1 2">
    <name type="scientific">Paraburkholderia caffeinitolerans</name>
    <dbReference type="NCBI Taxonomy" id="1723730"/>
    <lineage>
        <taxon>Bacteria</taxon>
        <taxon>Pseudomonadati</taxon>
        <taxon>Pseudomonadota</taxon>
        <taxon>Betaproteobacteria</taxon>
        <taxon>Burkholderiales</taxon>
        <taxon>Burkholderiaceae</taxon>
        <taxon>Paraburkholderia</taxon>
    </lineage>
</organism>
<name>A0A6J5G4R9_9BURK</name>
<proteinExistence type="predicted"/>
<dbReference type="EMBL" id="CADIKL010000015">
    <property type="protein sequence ID" value="CAB3791592.1"/>
    <property type="molecule type" value="Genomic_DNA"/>
</dbReference>
<accession>A0A6J5G4R9</accession>
<protein>
    <submittedName>
        <fullName evidence="1">Uncharacterized protein</fullName>
    </submittedName>
</protein>
<reference evidence="1 2" key="1">
    <citation type="submission" date="2020-04" db="EMBL/GenBank/DDBJ databases">
        <authorList>
            <person name="De Canck E."/>
        </authorList>
    </citation>
    <scope>NUCLEOTIDE SEQUENCE [LARGE SCALE GENOMIC DNA]</scope>
    <source>
        <strain evidence="1 2">LMG 28688</strain>
    </source>
</reference>
<evidence type="ECO:0000313" key="1">
    <source>
        <dbReference type="EMBL" id="CAB3791592.1"/>
    </source>
</evidence>